<evidence type="ECO:0000256" key="1">
    <source>
        <dbReference type="ARBA" id="ARBA00004123"/>
    </source>
</evidence>
<evidence type="ECO:0000256" key="12">
    <source>
        <dbReference type="SAM" id="MobiDB-lite"/>
    </source>
</evidence>
<evidence type="ECO:0000256" key="7">
    <source>
        <dbReference type="ARBA" id="ARBA00023015"/>
    </source>
</evidence>
<evidence type="ECO:0000256" key="10">
    <source>
        <dbReference type="ARBA" id="ARBA00023242"/>
    </source>
</evidence>
<name>A0AAE1DZW9_9GAST</name>
<evidence type="ECO:0000313" key="14">
    <source>
        <dbReference type="EMBL" id="KAK3789181.1"/>
    </source>
</evidence>
<evidence type="ECO:0000256" key="3">
    <source>
        <dbReference type="ARBA" id="ARBA00022723"/>
    </source>
</evidence>
<keyword evidence="10" id="KW-0539">Nucleus</keyword>
<evidence type="ECO:0000256" key="8">
    <source>
        <dbReference type="ARBA" id="ARBA00023125"/>
    </source>
</evidence>
<evidence type="ECO:0000256" key="2">
    <source>
        <dbReference type="ARBA" id="ARBA00006991"/>
    </source>
</evidence>
<feature type="compositionally biased region" description="Basic and acidic residues" evidence="12">
    <location>
        <begin position="254"/>
        <end position="271"/>
    </location>
</feature>
<dbReference type="AlphaFoldDB" id="A0AAE1DZW9"/>
<dbReference type="FunFam" id="3.30.160.60:FF:000710">
    <property type="entry name" value="Zinc finger protein 768"/>
    <property type="match status" value="1"/>
</dbReference>
<sequence length="1154" mass="128396">MTDASSDNDPVSVNAPYTVEIQDPHQSLLNEGGNGDFFVCRKCNKVFNNLSQYVEHKVKEENFSLGQTRAKSDQRIMLPHLFEKRKRKAKQDPKSKKTKTGHESAVASKAEDDDGSQNIAQIVQVGPFSDTETPFKVLGSNLYSCTLCTKTFKRDAALRWHLKRDHKGKNSGDDSITSEDEVEDDIKADQDEDFTVEVKEQQTSLTATEISETKTQEIVIVIENPPAAEKLCKTSKPKGVTDDSAGSGMKAPRKNFEQKRSREEPTKPERPFSCEMCGRSFKELTVLKAHALVHSEERHFVCTVDDCPYAFKTKGGLVRHMRRHTGDRPFSCDKCGRAFTESGSLTRHLKGRRNCATLSDKAYPRYKKSWTYHPNIPAVADPAQRDPQRGRSMLGTIPLSTTGMEDGEEISYIITELLDDDTTALSTQKMIMDGSQENTSVSSVSPAAITVTISPLENSMPTANDVPVSKENDIKKPCDYVAAVTFENAEHQDDIDDSKKTETLTRNEVVLVTEETPVISNPQSQQTTKLETSSLLLSNIVEASRNSESSLAQEGFSPVPTCRAEASLPSNVSIVTCLSQPQASTHVSSPPASSKHDQEGRIKPAMGLEDDDFLDLQISSQSEKLQLTQCLVCKKDFEAIEGLEIHLRTHLADEPSRCGLCHFTAQDREELRNHILSMHYQSLNDIEASVLAMEVEEASLRKGETIQSRQLMLRNALTAVKQLYSLKKMKNSSEQEKPGLSTTGSVQCMVCNKFFRGGSYLRQHMRTHTGDRPHQCLQCGRSFTSRDILKKHMYVHVERKDYKCGECGKLFKRLGHVQQHLRSHSQERTFRCTECDKLFKTQHSLKVHMRTHSGVNPYKCHICNDHFRERGSLQRHMRLHTGEKPFKCHLCNRAFSEQGTLSRHLKSKVPCSANRDEATATPRTSILAQFSSVVAGSEQIFIPLDQDAQKIIVPGEQTSQQIILPGDSAEVAAQHGLGQHHFFVTAGQEDQELQVGSEYVVVQSGEEVSEVHESGDSTTVDGVIDFNAAFGQEQIPGSETLQVMDPSTGETVIIVAEKAIVDLVREKYSTLMSTEDGFILAKIEQILAEAREGLTNSSPITQEQQGSADNAVSIKQESHEEIVYREQSAAQLNQHGTESGTKAGYQVKNEVIVG</sequence>
<dbReference type="GO" id="GO:0000981">
    <property type="term" value="F:DNA-binding transcription factor activity, RNA polymerase II-specific"/>
    <property type="evidence" value="ECO:0007669"/>
    <property type="project" value="TreeGrafter"/>
</dbReference>
<evidence type="ECO:0000259" key="13">
    <source>
        <dbReference type="PROSITE" id="PS50157"/>
    </source>
</evidence>
<feature type="domain" description="C2H2-type" evidence="13">
    <location>
        <begin position="300"/>
        <end position="329"/>
    </location>
</feature>
<feature type="domain" description="C2H2-type" evidence="13">
    <location>
        <begin position="858"/>
        <end position="885"/>
    </location>
</feature>
<dbReference type="FunFam" id="3.30.160.60:FF:000264">
    <property type="entry name" value="Zinc finger protein 236"/>
    <property type="match status" value="2"/>
</dbReference>
<feature type="domain" description="C2H2-type" evidence="13">
    <location>
        <begin position="886"/>
        <end position="906"/>
    </location>
</feature>
<feature type="region of interest" description="Disordered" evidence="12">
    <location>
        <begin position="232"/>
        <end position="271"/>
    </location>
</feature>
<evidence type="ECO:0000256" key="9">
    <source>
        <dbReference type="ARBA" id="ARBA00023163"/>
    </source>
</evidence>
<keyword evidence="9" id="KW-0804">Transcription</keyword>
<keyword evidence="15" id="KW-1185">Reference proteome</keyword>
<feature type="region of interest" description="Disordered" evidence="12">
    <location>
        <begin position="81"/>
        <end position="117"/>
    </location>
</feature>
<feature type="domain" description="C2H2-type" evidence="13">
    <location>
        <begin position="802"/>
        <end position="829"/>
    </location>
</feature>
<dbReference type="GO" id="GO:0032502">
    <property type="term" value="P:developmental process"/>
    <property type="evidence" value="ECO:0007669"/>
    <property type="project" value="UniProtKB-ARBA"/>
</dbReference>
<dbReference type="Pfam" id="PF16622">
    <property type="entry name" value="zf-C2H2_11"/>
    <property type="match status" value="1"/>
</dbReference>
<dbReference type="PROSITE" id="PS50157">
    <property type="entry name" value="ZINC_FINGER_C2H2_2"/>
    <property type="match status" value="11"/>
</dbReference>
<dbReference type="PROSITE" id="PS00028">
    <property type="entry name" value="ZINC_FINGER_C2H2_1"/>
    <property type="match status" value="9"/>
</dbReference>
<protein>
    <recommendedName>
        <fullName evidence="13">C2H2-type domain-containing protein</fullName>
    </recommendedName>
</protein>
<comment type="similarity">
    <text evidence="2">Belongs to the krueppel C2H2-type zinc-finger protein family.</text>
</comment>
<keyword evidence="7" id="KW-0805">Transcription regulation</keyword>
<dbReference type="FunFam" id="3.30.160.60:FF:000045">
    <property type="entry name" value="ZFP69 zinc finger protein B"/>
    <property type="match status" value="1"/>
</dbReference>
<dbReference type="FunFam" id="3.30.160.60:FF:000100">
    <property type="entry name" value="Zinc finger 45-like"/>
    <property type="match status" value="1"/>
</dbReference>
<dbReference type="PANTHER" id="PTHR19818">
    <property type="entry name" value="ZINC FINGER PROTEIN ZIC AND GLI"/>
    <property type="match status" value="1"/>
</dbReference>
<evidence type="ECO:0000256" key="6">
    <source>
        <dbReference type="ARBA" id="ARBA00022833"/>
    </source>
</evidence>
<dbReference type="GO" id="GO:0005634">
    <property type="term" value="C:nucleus"/>
    <property type="evidence" value="ECO:0007669"/>
    <property type="project" value="UniProtKB-SubCell"/>
</dbReference>
<organism evidence="14 15">
    <name type="scientific">Elysia crispata</name>
    <name type="common">lettuce slug</name>
    <dbReference type="NCBI Taxonomy" id="231223"/>
    <lineage>
        <taxon>Eukaryota</taxon>
        <taxon>Metazoa</taxon>
        <taxon>Spiralia</taxon>
        <taxon>Lophotrochozoa</taxon>
        <taxon>Mollusca</taxon>
        <taxon>Gastropoda</taxon>
        <taxon>Heterobranchia</taxon>
        <taxon>Euthyneura</taxon>
        <taxon>Panpulmonata</taxon>
        <taxon>Sacoglossa</taxon>
        <taxon>Placobranchoidea</taxon>
        <taxon>Plakobranchidae</taxon>
        <taxon>Elysia</taxon>
    </lineage>
</organism>
<dbReference type="EMBL" id="JAWDGP010001678">
    <property type="protein sequence ID" value="KAK3789181.1"/>
    <property type="molecule type" value="Genomic_DNA"/>
</dbReference>
<dbReference type="SUPFAM" id="SSF57667">
    <property type="entry name" value="beta-beta-alpha zinc fingers"/>
    <property type="match status" value="7"/>
</dbReference>
<dbReference type="Gene3D" id="3.30.160.60">
    <property type="entry name" value="Classic Zinc Finger"/>
    <property type="match status" value="11"/>
</dbReference>
<dbReference type="Pfam" id="PF00096">
    <property type="entry name" value="zf-C2H2"/>
    <property type="match status" value="8"/>
</dbReference>
<dbReference type="Proteomes" id="UP001283361">
    <property type="component" value="Unassembled WGS sequence"/>
</dbReference>
<dbReference type="FunFam" id="3.30.160.60:FF:000202">
    <property type="entry name" value="Zinc finger protein 574"/>
    <property type="match status" value="1"/>
</dbReference>
<proteinExistence type="inferred from homology"/>
<dbReference type="FunFam" id="3.30.160.60:FF:000624">
    <property type="entry name" value="zinc finger protein 697"/>
    <property type="match status" value="1"/>
</dbReference>
<keyword evidence="6" id="KW-0862">Zinc</keyword>
<keyword evidence="3" id="KW-0479">Metal-binding</keyword>
<evidence type="ECO:0000256" key="4">
    <source>
        <dbReference type="ARBA" id="ARBA00022737"/>
    </source>
</evidence>
<reference evidence="14" key="1">
    <citation type="journal article" date="2023" name="G3 (Bethesda)">
        <title>A reference genome for the long-term kleptoplast-retaining sea slug Elysia crispata morphotype clarki.</title>
        <authorList>
            <person name="Eastman K.E."/>
            <person name="Pendleton A.L."/>
            <person name="Shaikh M.A."/>
            <person name="Suttiyut T."/>
            <person name="Ogas R."/>
            <person name="Tomko P."/>
            <person name="Gavelis G."/>
            <person name="Widhalm J.R."/>
            <person name="Wisecaver J.H."/>
        </authorList>
    </citation>
    <scope>NUCLEOTIDE SEQUENCE</scope>
    <source>
        <strain evidence="14">ECLA1</strain>
    </source>
</reference>
<dbReference type="GO" id="GO:0000978">
    <property type="term" value="F:RNA polymerase II cis-regulatory region sequence-specific DNA binding"/>
    <property type="evidence" value="ECO:0007669"/>
    <property type="project" value="TreeGrafter"/>
</dbReference>
<feature type="domain" description="C2H2-type" evidence="13">
    <location>
        <begin position="330"/>
        <end position="350"/>
    </location>
</feature>
<comment type="caution">
    <text evidence="14">The sequence shown here is derived from an EMBL/GenBank/DDBJ whole genome shotgun (WGS) entry which is preliminary data.</text>
</comment>
<evidence type="ECO:0000256" key="11">
    <source>
        <dbReference type="PROSITE-ProRule" id="PRU00042"/>
    </source>
</evidence>
<dbReference type="InterPro" id="IPR036236">
    <property type="entry name" value="Znf_C2H2_sf"/>
</dbReference>
<dbReference type="PANTHER" id="PTHR19818:SF139">
    <property type="entry name" value="PAIR-RULE PROTEIN ODD-PAIRED"/>
    <property type="match status" value="1"/>
</dbReference>
<accession>A0AAE1DZW9</accession>
<gene>
    <name evidence="14" type="ORF">RRG08_001572</name>
</gene>
<keyword evidence="5 11" id="KW-0863">Zinc-finger</keyword>
<feature type="domain" description="C2H2-type" evidence="13">
    <location>
        <begin position="143"/>
        <end position="171"/>
    </location>
</feature>
<feature type="domain" description="C2H2-type" evidence="13">
    <location>
        <begin position="830"/>
        <end position="857"/>
    </location>
</feature>
<dbReference type="GO" id="GO:0008270">
    <property type="term" value="F:zinc ion binding"/>
    <property type="evidence" value="ECO:0007669"/>
    <property type="project" value="UniProtKB-KW"/>
</dbReference>
<feature type="domain" description="C2H2-type" evidence="13">
    <location>
        <begin position="628"/>
        <end position="655"/>
    </location>
</feature>
<keyword evidence="4" id="KW-0677">Repeat</keyword>
<keyword evidence="8" id="KW-0238">DNA-binding</keyword>
<dbReference type="InterPro" id="IPR041697">
    <property type="entry name" value="Znf-C2H2_11"/>
</dbReference>
<dbReference type="FunFam" id="3.30.160.60:FF:000446">
    <property type="entry name" value="Zinc finger protein"/>
    <property type="match status" value="1"/>
</dbReference>
<dbReference type="SMART" id="SM00355">
    <property type="entry name" value="ZnF_C2H2"/>
    <property type="match status" value="13"/>
</dbReference>
<comment type="subcellular location">
    <subcellularLocation>
        <location evidence="1">Nucleus</location>
    </subcellularLocation>
</comment>
<dbReference type="FunFam" id="3.30.160.60:FF:001370">
    <property type="entry name" value="Zinc finger protein"/>
    <property type="match status" value="1"/>
</dbReference>
<evidence type="ECO:0000256" key="5">
    <source>
        <dbReference type="ARBA" id="ARBA00022771"/>
    </source>
</evidence>
<evidence type="ECO:0000313" key="15">
    <source>
        <dbReference type="Proteomes" id="UP001283361"/>
    </source>
</evidence>
<dbReference type="GO" id="GO:0045944">
    <property type="term" value="P:positive regulation of transcription by RNA polymerase II"/>
    <property type="evidence" value="ECO:0007669"/>
    <property type="project" value="UniProtKB-ARBA"/>
</dbReference>
<dbReference type="InterPro" id="IPR050329">
    <property type="entry name" value="GLI_C2H2-zinc-finger"/>
</dbReference>
<feature type="domain" description="C2H2-type" evidence="13">
    <location>
        <begin position="746"/>
        <end position="773"/>
    </location>
</feature>
<feature type="domain" description="C2H2-type" evidence="13">
    <location>
        <begin position="774"/>
        <end position="801"/>
    </location>
</feature>
<feature type="domain" description="C2H2-type" evidence="13">
    <location>
        <begin position="272"/>
        <end position="299"/>
    </location>
</feature>
<dbReference type="InterPro" id="IPR013087">
    <property type="entry name" value="Znf_C2H2_type"/>
</dbReference>